<feature type="compositionally biased region" description="Polar residues" evidence="11">
    <location>
        <begin position="15"/>
        <end position="24"/>
    </location>
</feature>
<dbReference type="EC" id="2.7.11.1" evidence="2"/>
<comment type="catalytic activity">
    <reaction evidence="9">
        <text>L-threonyl-[protein] + ATP = O-phospho-L-threonyl-[protein] + ADP + H(+)</text>
        <dbReference type="Rhea" id="RHEA:46608"/>
        <dbReference type="Rhea" id="RHEA-COMP:11060"/>
        <dbReference type="Rhea" id="RHEA-COMP:11605"/>
        <dbReference type="ChEBI" id="CHEBI:15378"/>
        <dbReference type="ChEBI" id="CHEBI:30013"/>
        <dbReference type="ChEBI" id="CHEBI:30616"/>
        <dbReference type="ChEBI" id="CHEBI:61977"/>
        <dbReference type="ChEBI" id="CHEBI:456216"/>
        <dbReference type="EC" id="2.7.11.1"/>
    </reaction>
</comment>
<dbReference type="AlphaFoldDB" id="A0A1R3JJZ0"/>
<dbReference type="Gramene" id="OMO95097">
    <property type="protein sequence ID" value="OMO95097"/>
    <property type="gene ID" value="CCACVL1_05598"/>
</dbReference>
<dbReference type="GO" id="GO:0005524">
    <property type="term" value="F:ATP binding"/>
    <property type="evidence" value="ECO:0007669"/>
    <property type="project" value="UniProtKB-KW"/>
</dbReference>
<feature type="compositionally biased region" description="Polar residues" evidence="11">
    <location>
        <begin position="33"/>
        <end position="47"/>
    </location>
</feature>
<dbReference type="Gene3D" id="3.30.200.20">
    <property type="entry name" value="Phosphorylase Kinase, domain 1"/>
    <property type="match status" value="1"/>
</dbReference>
<keyword evidence="4" id="KW-0597">Phosphoprotein</keyword>
<evidence type="ECO:0000256" key="10">
    <source>
        <dbReference type="ARBA" id="ARBA00048679"/>
    </source>
</evidence>
<evidence type="ECO:0000256" key="4">
    <source>
        <dbReference type="ARBA" id="ARBA00022553"/>
    </source>
</evidence>
<dbReference type="Gene3D" id="1.10.238.10">
    <property type="entry name" value="EF-hand"/>
    <property type="match status" value="2"/>
</dbReference>
<feature type="transmembrane region" description="Helical" evidence="12">
    <location>
        <begin position="166"/>
        <end position="188"/>
    </location>
</feature>
<evidence type="ECO:0000256" key="9">
    <source>
        <dbReference type="ARBA" id="ARBA00047899"/>
    </source>
</evidence>
<proteinExistence type="inferred from homology"/>
<evidence type="ECO:0000256" key="11">
    <source>
        <dbReference type="SAM" id="MobiDB-lite"/>
    </source>
</evidence>
<dbReference type="InterPro" id="IPR011992">
    <property type="entry name" value="EF-hand-dom_pair"/>
</dbReference>
<dbReference type="OMA" id="HEQWESI"/>
<dbReference type="OrthoDB" id="40902at2759"/>
<keyword evidence="14" id="KW-1185">Reference proteome</keyword>
<feature type="region of interest" description="Disordered" evidence="11">
    <location>
        <begin position="15"/>
        <end position="73"/>
    </location>
</feature>
<evidence type="ECO:0000313" key="13">
    <source>
        <dbReference type="EMBL" id="OMO95097.1"/>
    </source>
</evidence>
<feature type="compositionally biased region" description="Pro residues" evidence="11">
    <location>
        <begin position="52"/>
        <end position="61"/>
    </location>
</feature>
<dbReference type="SUPFAM" id="SSF47473">
    <property type="entry name" value="EF-hand"/>
    <property type="match status" value="1"/>
</dbReference>
<evidence type="ECO:0000256" key="7">
    <source>
        <dbReference type="ARBA" id="ARBA00022777"/>
    </source>
</evidence>
<keyword evidence="12" id="KW-1133">Transmembrane helix</keyword>
<dbReference type="InterPro" id="IPR011009">
    <property type="entry name" value="Kinase-like_dom_sf"/>
</dbReference>
<evidence type="ECO:0000256" key="5">
    <source>
        <dbReference type="ARBA" id="ARBA00022679"/>
    </source>
</evidence>
<comment type="catalytic activity">
    <reaction evidence="10">
        <text>L-seryl-[protein] + ATP = O-phospho-L-seryl-[protein] + ADP + H(+)</text>
        <dbReference type="Rhea" id="RHEA:17989"/>
        <dbReference type="Rhea" id="RHEA-COMP:9863"/>
        <dbReference type="Rhea" id="RHEA-COMP:11604"/>
        <dbReference type="ChEBI" id="CHEBI:15378"/>
        <dbReference type="ChEBI" id="CHEBI:29999"/>
        <dbReference type="ChEBI" id="CHEBI:30616"/>
        <dbReference type="ChEBI" id="CHEBI:83421"/>
        <dbReference type="ChEBI" id="CHEBI:456216"/>
        <dbReference type="EC" id="2.7.11.1"/>
    </reaction>
</comment>
<evidence type="ECO:0000256" key="6">
    <source>
        <dbReference type="ARBA" id="ARBA00022741"/>
    </source>
</evidence>
<keyword evidence="5" id="KW-0808">Transferase</keyword>
<comment type="similarity">
    <text evidence="1">Belongs to the protein kinase superfamily. CAMK Ser/Thr protein kinase family. CaMK subfamily.</text>
</comment>
<keyword evidence="12" id="KW-0472">Membrane</keyword>
<gene>
    <name evidence="13" type="ORF">CCACVL1_05598</name>
</gene>
<sequence length="399" mass="44720">MGHCCSKNVSVVNNDGASTVNHSQPRPLPAPSTPSVETNSYAVSPFTSPLPAGIPPSPSPARTPGRKFRWPLPPPSPAKPIMAAIMRRRGSTKATAVEGTIPEDGEGAELDKNFGYSKNLGAKFELGKEVGRGHFGHTCWAKGKKGELKGQSVAIKVISKAKVCRFCCMVFILFYFSLFFPFTLYWGFGGWEKLIDVPYRNKREESHPWLRDDDRAVPLDILIYKLVKLYIRATPFKRAAQKALSKALPEEALVYLRAQFRLLEPKDGCVSLSNFKAALTRNMTDAMLESRVLDIINVMEPLYYKKMDFEEFCAAAISIYQLEAHEQWESIASTAFEYFEEEGNKVISVEELALELNVGPSAHSLLNDWIRKSDGKLSFHGYMKFLHGVSNRSSNTRRR</sequence>
<keyword evidence="7" id="KW-0418">Kinase</keyword>
<accession>A0A1R3JJZ0</accession>
<keyword evidence="3" id="KW-0723">Serine/threonine-protein kinase</keyword>
<dbReference type="Proteomes" id="UP000188268">
    <property type="component" value="Unassembled WGS sequence"/>
</dbReference>
<keyword evidence="6" id="KW-0547">Nucleotide-binding</keyword>
<dbReference type="InterPro" id="IPR050205">
    <property type="entry name" value="CDPK_Ser/Thr_kinases"/>
</dbReference>
<evidence type="ECO:0000256" key="8">
    <source>
        <dbReference type="ARBA" id="ARBA00022840"/>
    </source>
</evidence>
<evidence type="ECO:0000256" key="3">
    <source>
        <dbReference type="ARBA" id="ARBA00022527"/>
    </source>
</evidence>
<evidence type="ECO:0000256" key="1">
    <source>
        <dbReference type="ARBA" id="ARBA00005354"/>
    </source>
</evidence>
<dbReference type="EMBL" id="AWWV01007716">
    <property type="protein sequence ID" value="OMO95097.1"/>
    <property type="molecule type" value="Genomic_DNA"/>
</dbReference>
<protein>
    <recommendedName>
        <fullName evidence="2">non-specific serine/threonine protein kinase</fullName>
        <ecNumber evidence="2">2.7.11.1</ecNumber>
    </recommendedName>
</protein>
<dbReference type="FunFam" id="1.10.238.10:FF:000085">
    <property type="entry name" value="CDPK-related kinase 1"/>
    <property type="match status" value="1"/>
</dbReference>
<dbReference type="STRING" id="210143.A0A1R3JJZ0"/>
<dbReference type="PANTHER" id="PTHR24349">
    <property type="entry name" value="SERINE/THREONINE-PROTEIN KINASE"/>
    <property type="match status" value="1"/>
</dbReference>
<evidence type="ECO:0000256" key="2">
    <source>
        <dbReference type="ARBA" id="ARBA00012513"/>
    </source>
</evidence>
<comment type="caution">
    <text evidence="13">The sequence shown here is derived from an EMBL/GenBank/DDBJ whole genome shotgun (WGS) entry which is preliminary data.</text>
</comment>
<dbReference type="SUPFAM" id="SSF56112">
    <property type="entry name" value="Protein kinase-like (PK-like)"/>
    <property type="match status" value="1"/>
</dbReference>
<keyword evidence="8" id="KW-0067">ATP-binding</keyword>
<reference evidence="13 14" key="1">
    <citation type="submission" date="2013-09" db="EMBL/GenBank/DDBJ databases">
        <title>Corchorus capsularis genome sequencing.</title>
        <authorList>
            <person name="Alam M."/>
            <person name="Haque M.S."/>
            <person name="Islam M.S."/>
            <person name="Emdad E.M."/>
            <person name="Islam M.M."/>
            <person name="Ahmed B."/>
            <person name="Halim A."/>
            <person name="Hossen Q.M.M."/>
            <person name="Hossain M.Z."/>
            <person name="Ahmed R."/>
            <person name="Khan M.M."/>
            <person name="Islam R."/>
            <person name="Rashid M.M."/>
            <person name="Khan S.A."/>
            <person name="Rahman M.S."/>
            <person name="Alam M."/>
        </authorList>
    </citation>
    <scope>NUCLEOTIDE SEQUENCE [LARGE SCALE GENOMIC DNA]</scope>
    <source>
        <strain evidence="14">cv. CVL-1</strain>
        <tissue evidence="13">Whole seedling</tissue>
    </source>
</reference>
<keyword evidence="12" id="KW-0812">Transmembrane</keyword>
<organism evidence="13 14">
    <name type="scientific">Corchorus capsularis</name>
    <name type="common">Jute</name>
    <dbReference type="NCBI Taxonomy" id="210143"/>
    <lineage>
        <taxon>Eukaryota</taxon>
        <taxon>Viridiplantae</taxon>
        <taxon>Streptophyta</taxon>
        <taxon>Embryophyta</taxon>
        <taxon>Tracheophyta</taxon>
        <taxon>Spermatophyta</taxon>
        <taxon>Magnoliopsida</taxon>
        <taxon>eudicotyledons</taxon>
        <taxon>Gunneridae</taxon>
        <taxon>Pentapetalae</taxon>
        <taxon>rosids</taxon>
        <taxon>malvids</taxon>
        <taxon>Malvales</taxon>
        <taxon>Malvaceae</taxon>
        <taxon>Grewioideae</taxon>
        <taxon>Apeibeae</taxon>
        <taxon>Corchorus</taxon>
    </lineage>
</organism>
<evidence type="ECO:0000256" key="12">
    <source>
        <dbReference type="SAM" id="Phobius"/>
    </source>
</evidence>
<dbReference type="GO" id="GO:0004674">
    <property type="term" value="F:protein serine/threonine kinase activity"/>
    <property type="evidence" value="ECO:0007669"/>
    <property type="project" value="UniProtKB-KW"/>
</dbReference>
<name>A0A1R3JJZ0_COCAP</name>
<evidence type="ECO:0000313" key="14">
    <source>
        <dbReference type="Proteomes" id="UP000188268"/>
    </source>
</evidence>